<dbReference type="Pfam" id="PF02683">
    <property type="entry name" value="DsbD_TM"/>
    <property type="match status" value="1"/>
</dbReference>
<organism evidence="9 10">
    <name type="scientific">Flaviaesturariibacter flavus</name>
    <dbReference type="NCBI Taxonomy" id="2502780"/>
    <lineage>
        <taxon>Bacteria</taxon>
        <taxon>Pseudomonadati</taxon>
        <taxon>Bacteroidota</taxon>
        <taxon>Chitinophagia</taxon>
        <taxon>Chitinophagales</taxon>
        <taxon>Chitinophagaceae</taxon>
        <taxon>Flaviaestuariibacter</taxon>
    </lineage>
</organism>
<reference evidence="9 10" key="1">
    <citation type="submission" date="2019-03" db="EMBL/GenBank/DDBJ databases">
        <authorList>
            <person name="Kim M.K.M."/>
        </authorList>
    </citation>
    <scope>NUCLEOTIDE SEQUENCE [LARGE SCALE GENOMIC DNA]</scope>
    <source>
        <strain evidence="9 10">17J68-12</strain>
    </source>
</reference>
<evidence type="ECO:0000256" key="5">
    <source>
        <dbReference type="ARBA" id="ARBA00023136"/>
    </source>
</evidence>
<feature type="chain" id="PRO_5020691291" evidence="7">
    <location>
        <begin position="23"/>
        <end position="644"/>
    </location>
</feature>
<feature type="transmembrane region" description="Helical" evidence="6">
    <location>
        <begin position="270"/>
        <end position="287"/>
    </location>
</feature>
<feature type="transmembrane region" description="Helical" evidence="6">
    <location>
        <begin position="417"/>
        <end position="437"/>
    </location>
</feature>
<proteinExistence type="predicted"/>
<dbReference type="GO" id="GO:0017004">
    <property type="term" value="P:cytochrome complex assembly"/>
    <property type="evidence" value="ECO:0007669"/>
    <property type="project" value="UniProtKB-KW"/>
</dbReference>
<keyword evidence="7" id="KW-0732">Signal</keyword>
<comment type="caution">
    <text evidence="9">The sequence shown here is derived from an EMBL/GenBank/DDBJ whole genome shotgun (WGS) entry which is preliminary data.</text>
</comment>
<protein>
    <submittedName>
        <fullName evidence="9">DUF255 domain-containing protein</fullName>
    </submittedName>
</protein>
<dbReference type="OrthoDB" id="9811036at2"/>
<evidence type="ECO:0000259" key="8">
    <source>
        <dbReference type="Pfam" id="PF02683"/>
    </source>
</evidence>
<keyword evidence="5 6" id="KW-0472">Membrane</keyword>
<dbReference type="GO" id="GO:0015035">
    <property type="term" value="F:protein-disulfide reductase activity"/>
    <property type="evidence" value="ECO:0007669"/>
    <property type="project" value="TreeGrafter"/>
</dbReference>
<keyword evidence="3" id="KW-0201">Cytochrome c-type biogenesis</keyword>
<accession>A0A4R1BC43</accession>
<feature type="transmembrane region" description="Helical" evidence="6">
    <location>
        <begin position="186"/>
        <end position="210"/>
    </location>
</feature>
<evidence type="ECO:0000256" key="1">
    <source>
        <dbReference type="ARBA" id="ARBA00004141"/>
    </source>
</evidence>
<comment type="subcellular location">
    <subcellularLocation>
        <location evidence="1">Membrane</location>
        <topology evidence="1">Multi-pass membrane protein</topology>
    </subcellularLocation>
</comment>
<dbReference type="Pfam" id="PF13899">
    <property type="entry name" value="Thioredoxin_7"/>
    <property type="match status" value="1"/>
</dbReference>
<evidence type="ECO:0000256" key="4">
    <source>
        <dbReference type="ARBA" id="ARBA00022989"/>
    </source>
</evidence>
<evidence type="ECO:0000256" key="6">
    <source>
        <dbReference type="SAM" id="Phobius"/>
    </source>
</evidence>
<evidence type="ECO:0000256" key="3">
    <source>
        <dbReference type="ARBA" id="ARBA00022748"/>
    </source>
</evidence>
<feature type="signal peptide" evidence="7">
    <location>
        <begin position="1"/>
        <end position="22"/>
    </location>
</feature>
<gene>
    <name evidence="9" type="ORF">EPD60_11310</name>
</gene>
<keyword evidence="10" id="KW-1185">Reference proteome</keyword>
<dbReference type="GO" id="GO:0045454">
    <property type="term" value="P:cell redox homeostasis"/>
    <property type="evidence" value="ECO:0007669"/>
    <property type="project" value="TreeGrafter"/>
</dbReference>
<keyword evidence="2 6" id="KW-0812">Transmembrane</keyword>
<feature type="transmembrane region" description="Helical" evidence="6">
    <location>
        <begin position="449"/>
        <end position="468"/>
    </location>
</feature>
<feature type="transmembrane region" description="Helical" evidence="6">
    <location>
        <begin position="308"/>
        <end position="335"/>
    </location>
</feature>
<dbReference type="PANTHER" id="PTHR32234">
    <property type="entry name" value="THIOL:DISULFIDE INTERCHANGE PROTEIN DSBD"/>
    <property type="match status" value="1"/>
</dbReference>
<dbReference type="Proteomes" id="UP000295334">
    <property type="component" value="Unassembled WGS sequence"/>
</dbReference>
<feature type="domain" description="Cytochrome C biogenesis protein transmembrane" evidence="8">
    <location>
        <begin position="187"/>
        <end position="402"/>
    </location>
</feature>
<name>A0A4R1BC43_9BACT</name>
<dbReference type="EMBL" id="SJZI01000042">
    <property type="protein sequence ID" value="TCJ14564.1"/>
    <property type="molecule type" value="Genomic_DNA"/>
</dbReference>
<dbReference type="InterPro" id="IPR003834">
    <property type="entry name" value="Cyt_c_assmbl_TM_dom"/>
</dbReference>
<dbReference type="AlphaFoldDB" id="A0A4R1BC43"/>
<dbReference type="PANTHER" id="PTHR32234:SF0">
    <property type="entry name" value="THIOL:DISULFIDE INTERCHANGE PROTEIN DSBD"/>
    <property type="match status" value="1"/>
</dbReference>
<dbReference type="Gene3D" id="3.40.30.10">
    <property type="entry name" value="Glutaredoxin"/>
    <property type="match status" value="1"/>
</dbReference>
<dbReference type="RefSeq" id="WP_131449554.1">
    <property type="nucleotide sequence ID" value="NZ_SJZI01000042.1"/>
</dbReference>
<evidence type="ECO:0000256" key="7">
    <source>
        <dbReference type="SAM" id="SignalP"/>
    </source>
</evidence>
<evidence type="ECO:0000313" key="9">
    <source>
        <dbReference type="EMBL" id="TCJ14564.1"/>
    </source>
</evidence>
<keyword evidence="4 6" id="KW-1133">Transmembrane helix</keyword>
<feature type="transmembrane region" description="Helical" evidence="6">
    <location>
        <begin position="384"/>
        <end position="402"/>
    </location>
</feature>
<dbReference type="InterPro" id="IPR036249">
    <property type="entry name" value="Thioredoxin-like_sf"/>
</dbReference>
<dbReference type="GO" id="GO:0016020">
    <property type="term" value="C:membrane"/>
    <property type="evidence" value="ECO:0007669"/>
    <property type="project" value="UniProtKB-SubCell"/>
</dbReference>
<sequence length="644" mass="70498">MPHLRRLLFVLITLFSVSVALGQTAPFKWEASARRTAPNAYELQFKTAGANGWELYQPEQANVRDVVFAELVLNDSSIKASPVIAAGPSGSFVKSPVFDGAQVAVSRGPAQWRATIQFSGAVPARLAGKLLYTYGRNDELYPGTEAAFSVALEGGVSAANRILIPSIDINKPVSPCGDESTANQSAWSIFFIGLGAGLLALLFPCIFPLIPLTVSFFTKRAPTRRKGVRNAFFYGFSIFIIYTALSLPFHLFQVRPEVLNNISTNVPLNLAFFVVFVVFAISFFGAFEITLPSGLANRVDSKSGASDIWGIFFMALTLTIVSFSCTSGILGALIAGSLSGSNAAWQLTAGMAGFGLGLGLPFVLFALFPGWLQSMPRSGGWMTELKVVFGFIELAMAIKFLSNADLVKHWGLLPREVFLASWALIGICIVVYLLGLLRKTPRPKMGPVRLVFVTIFAAITVYIIPGLFNVPSAGLTLISGFPPPLTYSIYKPHAALAHAVKPLHNDYEGALRRARAEGKPVLIDFTGWACVNCRRMEERVWTDPAVAAYMKDSFVVVSLYVDERRTLPAAEQQEYTARRGDKRDITTVGDKWATFQSENFFAVSQPQYAIISPDERALTRPKTYTQDPKDFLGWLRCGLEAFRK</sequence>
<feature type="transmembrane region" description="Helical" evidence="6">
    <location>
        <begin position="347"/>
        <end position="372"/>
    </location>
</feature>
<evidence type="ECO:0000256" key="2">
    <source>
        <dbReference type="ARBA" id="ARBA00022692"/>
    </source>
</evidence>
<feature type="transmembrane region" description="Helical" evidence="6">
    <location>
        <begin position="231"/>
        <end position="250"/>
    </location>
</feature>
<evidence type="ECO:0000313" key="10">
    <source>
        <dbReference type="Proteomes" id="UP000295334"/>
    </source>
</evidence>
<dbReference type="SUPFAM" id="SSF52833">
    <property type="entry name" value="Thioredoxin-like"/>
    <property type="match status" value="1"/>
</dbReference>